<protein>
    <submittedName>
        <fullName evidence="2">Uncharacterized protein</fullName>
    </submittedName>
</protein>
<sequence>ELFEFIYVSWRLGRALLLQIQPKSADIYLLIFFCIIFNYLKNCQRKDLDFIYSVEVDRLRRTFIS</sequence>
<keyword evidence="1" id="KW-0812">Transmembrane</keyword>
<evidence type="ECO:0000313" key="2">
    <source>
        <dbReference type="EMBL" id="CDW42216.1"/>
    </source>
</evidence>
<evidence type="ECO:0000256" key="1">
    <source>
        <dbReference type="SAM" id="Phobius"/>
    </source>
</evidence>
<dbReference type="AlphaFoldDB" id="A0A0K2UWX9"/>
<reference evidence="2" key="1">
    <citation type="submission" date="2014-05" db="EMBL/GenBank/DDBJ databases">
        <authorList>
            <person name="Chronopoulou M."/>
        </authorList>
    </citation>
    <scope>NUCLEOTIDE SEQUENCE</scope>
    <source>
        <tissue evidence="2">Whole organism</tissue>
    </source>
</reference>
<feature type="transmembrane region" description="Helical" evidence="1">
    <location>
        <begin position="20"/>
        <end position="40"/>
    </location>
</feature>
<name>A0A0K2UWX9_LEPSM</name>
<proteinExistence type="predicted"/>
<keyword evidence="1" id="KW-0472">Membrane</keyword>
<organism evidence="2">
    <name type="scientific">Lepeophtheirus salmonis</name>
    <name type="common">Salmon louse</name>
    <name type="synonym">Caligus salmonis</name>
    <dbReference type="NCBI Taxonomy" id="72036"/>
    <lineage>
        <taxon>Eukaryota</taxon>
        <taxon>Metazoa</taxon>
        <taxon>Ecdysozoa</taxon>
        <taxon>Arthropoda</taxon>
        <taxon>Crustacea</taxon>
        <taxon>Multicrustacea</taxon>
        <taxon>Hexanauplia</taxon>
        <taxon>Copepoda</taxon>
        <taxon>Siphonostomatoida</taxon>
        <taxon>Caligidae</taxon>
        <taxon>Lepeophtheirus</taxon>
    </lineage>
</organism>
<keyword evidence="1" id="KW-1133">Transmembrane helix</keyword>
<feature type="non-terminal residue" evidence="2">
    <location>
        <position position="1"/>
    </location>
</feature>
<accession>A0A0K2UWX9</accession>
<dbReference type="EMBL" id="HACA01024855">
    <property type="protein sequence ID" value="CDW42216.1"/>
    <property type="molecule type" value="Transcribed_RNA"/>
</dbReference>